<dbReference type="AlphaFoldDB" id="A0A7Y7LZ88"/>
<dbReference type="InterPro" id="IPR036641">
    <property type="entry name" value="HPT_dom_sf"/>
</dbReference>
<reference evidence="1 2" key="1">
    <citation type="submission" date="2020-02" db="EMBL/GenBank/DDBJ databases">
        <title>Genome sequence of strain AETb3-4.</title>
        <authorList>
            <person name="Gao J."/>
            <person name="Zhang X."/>
        </authorList>
    </citation>
    <scope>NUCLEOTIDE SEQUENCE [LARGE SCALE GENOMIC DNA]</scope>
    <source>
        <strain evidence="1 2">AETb3-4</strain>
    </source>
</reference>
<name>A0A7Y7LZ88_9MICC</name>
<protein>
    <submittedName>
        <fullName evidence="1">Hpt domain-containing protein</fullName>
    </submittedName>
</protein>
<dbReference type="Proteomes" id="UP000543556">
    <property type="component" value="Unassembled WGS sequence"/>
</dbReference>
<dbReference type="RefSeq" id="WP_176634117.1">
    <property type="nucleotide sequence ID" value="NZ_JAAMFM010000005.1"/>
</dbReference>
<dbReference type="SUPFAM" id="SSF47226">
    <property type="entry name" value="Histidine-containing phosphotransfer domain, HPT domain"/>
    <property type="match status" value="1"/>
</dbReference>
<dbReference type="GO" id="GO:0000160">
    <property type="term" value="P:phosphorelay signal transduction system"/>
    <property type="evidence" value="ECO:0007669"/>
    <property type="project" value="InterPro"/>
</dbReference>
<comment type="caution">
    <text evidence="1">The sequence shown here is derived from an EMBL/GenBank/DDBJ whole genome shotgun (WGS) entry which is preliminary data.</text>
</comment>
<dbReference type="EMBL" id="JAAMFM010000005">
    <property type="protein sequence ID" value="NVM94391.1"/>
    <property type="molecule type" value="Genomic_DNA"/>
</dbReference>
<keyword evidence="2" id="KW-1185">Reference proteome</keyword>
<accession>A0A7Y7LZ88</accession>
<sequence length="122" mass="13411">MTRRCPPLMSLGQLHDLEDSLGGETEACKGFVSNFVDMWTGRFQRLSTAIRTEDLDGAMDAALSLCAASHMVGAKRLEQCAEELIGMLRTGCLQQASMALPSMGRCGRETVHRLVEDYVMRA</sequence>
<dbReference type="Gene3D" id="1.20.120.160">
    <property type="entry name" value="HPT domain"/>
    <property type="match status" value="1"/>
</dbReference>
<evidence type="ECO:0000313" key="1">
    <source>
        <dbReference type="EMBL" id="NVM94391.1"/>
    </source>
</evidence>
<evidence type="ECO:0000313" key="2">
    <source>
        <dbReference type="Proteomes" id="UP000543556"/>
    </source>
</evidence>
<proteinExistence type="predicted"/>
<gene>
    <name evidence="1" type="ORF">G6034_05610</name>
</gene>
<organism evidence="1 2">
    <name type="scientific">Arthrobacter wenxiniae</name>
    <dbReference type="NCBI Taxonomy" id="2713570"/>
    <lineage>
        <taxon>Bacteria</taxon>
        <taxon>Bacillati</taxon>
        <taxon>Actinomycetota</taxon>
        <taxon>Actinomycetes</taxon>
        <taxon>Micrococcales</taxon>
        <taxon>Micrococcaceae</taxon>
        <taxon>Arthrobacter</taxon>
    </lineage>
</organism>